<evidence type="ECO:0000259" key="1">
    <source>
        <dbReference type="Pfam" id="PF13723"/>
    </source>
</evidence>
<reference evidence="2 3" key="1">
    <citation type="submission" date="2020-04" db="EMBL/GenBank/DDBJ databases">
        <authorList>
            <person name="De Canck E."/>
        </authorList>
    </citation>
    <scope>NUCLEOTIDE SEQUENCE [LARGE SCALE GENOMIC DNA]</scope>
    <source>
        <strain evidence="2 3">LMG 29542</strain>
    </source>
</reference>
<gene>
    <name evidence="2" type="ORF">LMG29542_05150</name>
</gene>
<keyword evidence="3" id="KW-1185">Reference proteome</keyword>
<sequence>MTNLHWSLPVARWSTWPVAASAAPDMGFIEPIVRRRLSSLSRIALKVAHDCAAGRDSVRVLFASRHGELRRTTEILRSISAGEPVSPTSFSLSVLNAMSGVFGIARGDRSVAGALSAGAETLGYALLEAYAQYATQPSEPVLLVYADEPADPAYGAIEDEVNGGALAILLDASAAAGRLSCRTVSAGALASSDANTDRTSTGMAAGALAPAVFATQSEALLYCLTARTAAQWRRGFVTWEWNWHDGQV</sequence>
<dbReference type="Proteomes" id="UP000494363">
    <property type="component" value="Unassembled WGS sequence"/>
</dbReference>
<dbReference type="Pfam" id="PF13723">
    <property type="entry name" value="Ketoacyl-synt_2"/>
    <property type="match status" value="1"/>
</dbReference>
<feature type="domain" description="Beta-ketoacyl synthase-like N-terminal" evidence="1">
    <location>
        <begin position="14"/>
        <end position="242"/>
    </location>
</feature>
<dbReference type="RefSeq" id="WP_175229244.1">
    <property type="nucleotide sequence ID" value="NZ_CADIKH010000027.1"/>
</dbReference>
<dbReference type="AlphaFoldDB" id="A0A6J5EJ61"/>
<evidence type="ECO:0000313" key="3">
    <source>
        <dbReference type="Proteomes" id="UP000494363"/>
    </source>
</evidence>
<proteinExistence type="predicted"/>
<accession>A0A6J5EJ61</accession>
<protein>
    <recommendedName>
        <fullName evidence="1">Beta-ketoacyl synthase-like N-terminal domain-containing protein</fullName>
    </recommendedName>
</protein>
<dbReference type="InterPro" id="IPR014030">
    <property type="entry name" value="Ketoacyl_synth_N"/>
</dbReference>
<evidence type="ECO:0000313" key="2">
    <source>
        <dbReference type="EMBL" id="CAB3765471.1"/>
    </source>
</evidence>
<organism evidence="2 3">
    <name type="scientific">Paraburkholderia humisilvae</name>
    <dbReference type="NCBI Taxonomy" id="627669"/>
    <lineage>
        <taxon>Bacteria</taxon>
        <taxon>Pseudomonadati</taxon>
        <taxon>Pseudomonadota</taxon>
        <taxon>Betaproteobacteria</taxon>
        <taxon>Burkholderiales</taxon>
        <taxon>Burkholderiaceae</taxon>
        <taxon>Paraburkholderia</taxon>
    </lineage>
</organism>
<dbReference type="EMBL" id="CADIKH010000027">
    <property type="protein sequence ID" value="CAB3765471.1"/>
    <property type="molecule type" value="Genomic_DNA"/>
</dbReference>
<name>A0A6J5EJ61_9BURK</name>